<dbReference type="AlphaFoldDB" id="A0A0D1YKP4"/>
<keyword evidence="4" id="KW-0698">rRNA processing</keyword>
<evidence type="ECO:0000256" key="10">
    <source>
        <dbReference type="SAM" id="MobiDB-lite"/>
    </source>
</evidence>
<dbReference type="InterPro" id="IPR051945">
    <property type="entry name" value="RRM_MRD1_RNA_proc_ribogen"/>
</dbReference>
<organism evidence="12 13">
    <name type="scientific">Exophiala sideris</name>
    <dbReference type="NCBI Taxonomy" id="1016849"/>
    <lineage>
        <taxon>Eukaryota</taxon>
        <taxon>Fungi</taxon>
        <taxon>Dikarya</taxon>
        <taxon>Ascomycota</taxon>
        <taxon>Pezizomycotina</taxon>
        <taxon>Eurotiomycetes</taxon>
        <taxon>Chaetothyriomycetidae</taxon>
        <taxon>Chaetothyriales</taxon>
        <taxon>Herpotrichiellaceae</taxon>
        <taxon>Exophiala</taxon>
    </lineage>
</organism>
<dbReference type="Proteomes" id="UP000053599">
    <property type="component" value="Unassembled WGS sequence"/>
</dbReference>
<feature type="compositionally biased region" description="Basic and acidic residues" evidence="10">
    <location>
        <begin position="109"/>
        <end position="130"/>
    </location>
</feature>
<evidence type="ECO:0000256" key="1">
    <source>
        <dbReference type="ARBA" id="ARBA00004123"/>
    </source>
</evidence>
<evidence type="ECO:0000256" key="6">
    <source>
        <dbReference type="ARBA" id="ARBA00022884"/>
    </source>
</evidence>
<feature type="domain" description="RRM" evidence="11">
    <location>
        <begin position="434"/>
        <end position="506"/>
    </location>
</feature>
<dbReference type="PROSITE" id="PS50102">
    <property type="entry name" value="RRM"/>
    <property type="match status" value="5"/>
</dbReference>
<feature type="region of interest" description="Disordered" evidence="10">
    <location>
        <begin position="88"/>
        <end position="172"/>
    </location>
</feature>
<dbReference type="SMART" id="SM00361">
    <property type="entry name" value="RRM_1"/>
    <property type="match status" value="1"/>
</dbReference>
<name>A0A0D1YKP4_9EURO</name>
<dbReference type="OrthoDB" id="439639at2759"/>
<reference evidence="12 13" key="1">
    <citation type="submission" date="2015-01" db="EMBL/GenBank/DDBJ databases">
        <title>The Genome Sequence of Exophiala sideris CBS121828.</title>
        <authorList>
            <consortium name="The Broad Institute Genomics Platform"/>
            <person name="Cuomo C."/>
            <person name="de Hoog S."/>
            <person name="Gorbushina A."/>
            <person name="Stielow B."/>
            <person name="Teixiera M."/>
            <person name="Abouelleil A."/>
            <person name="Chapman S.B."/>
            <person name="Priest M."/>
            <person name="Young S.K."/>
            <person name="Wortman J."/>
            <person name="Nusbaum C."/>
            <person name="Birren B."/>
        </authorList>
    </citation>
    <scope>NUCLEOTIDE SEQUENCE [LARGE SCALE GENOMIC DNA]</scope>
    <source>
        <strain evidence="12 13">CBS 121828</strain>
    </source>
</reference>
<feature type="domain" description="RRM" evidence="11">
    <location>
        <begin position="12"/>
        <end position="84"/>
    </location>
</feature>
<feature type="compositionally biased region" description="Basic residues" evidence="10">
    <location>
        <begin position="749"/>
        <end position="758"/>
    </location>
</feature>
<dbReference type="STRING" id="1016849.A0A0D1YKP4"/>
<dbReference type="InterPro" id="IPR000504">
    <property type="entry name" value="RRM_dom"/>
</dbReference>
<dbReference type="PANTHER" id="PTHR48039:SF5">
    <property type="entry name" value="RNA-BINDING PROTEIN 28"/>
    <property type="match status" value="1"/>
</dbReference>
<feature type="domain" description="RRM" evidence="11">
    <location>
        <begin position="251"/>
        <end position="329"/>
    </location>
</feature>
<accession>A0A0D1YKP4</accession>
<dbReference type="GO" id="GO:0005634">
    <property type="term" value="C:nucleus"/>
    <property type="evidence" value="ECO:0007669"/>
    <property type="project" value="UniProtKB-SubCell"/>
</dbReference>
<evidence type="ECO:0000313" key="12">
    <source>
        <dbReference type="EMBL" id="KIV81599.1"/>
    </source>
</evidence>
<keyword evidence="6 9" id="KW-0694">RNA-binding</keyword>
<evidence type="ECO:0000256" key="4">
    <source>
        <dbReference type="ARBA" id="ARBA00022552"/>
    </source>
</evidence>
<feature type="region of interest" description="Disordered" evidence="10">
    <location>
        <begin position="749"/>
        <end position="770"/>
    </location>
</feature>
<keyword evidence="5" id="KW-0677">Repeat</keyword>
<dbReference type="Gene3D" id="3.30.70.330">
    <property type="match status" value="5"/>
</dbReference>
<feature type="compositionally biased region" description="Polar residues" evidence="10">
    <location>
        <begin position="234"/>
        <end position="248"/>
    </location>
</feature>
<dbReference type="GO" id="GO:0003729">
    <property type="term" value="F:mRNA binding"/>
    <property type="evidence" value="ECO:0007669"/>
    <property type="project" value="TreeGrafter"/>
</dbReference>
<dbReference type="InterPro" id="IPR012677">
    <property type="entry name" value="Nucleotide-bd_a/b_plait_sf"/>
</dbReference>
<evidence type="ECO:0000313" key="13">
    <source>
        <dbReference type="Proteomes" id="UP000053599"/>
    </source>
</evidence>
<dbReference type="Pfam" id="PF00076">
    <property type="entry name" value="RRM_1"/>
    <property type="match status" value="5"/>
</dbReference>
<evidence type="ECO:0000256" key="3">
    <source>
        <dbReference type="ARBA" id="ARBA00013428"/>
    </source>
</evidence>
<dbReference type="SMART" id="SM00360">
    <property type="entry name" value="RRM"/>
    <property type="match status" value="5"/>
</dbReference>
<dbReference type="FunFam" id="3.30.70.330:FF:000247">
    <property type="entry name" value="Multiple RNA-binding domain-containing protein 1"/>
    <property type="match status" value="1"/>
</dbReference>
<dbReference type="CDD" id="cd12320">
    <property type="entry name" value="RRM6_RBM19_RRM5_MRD1"/>
    <property type="match status" value="1"/>
</dbReference>
<evidence type="ECO:0000256" key="9">
    <source>
        <dbReference type="PROSITE-ProRule" id="PRU00176"/>
    </source>
</evidence>
<feature type="compositionally biased region" description="Polar residues" evidence="10">
    <location>
        <begin position="142"/>
        <end position="153"/>
    </location>
</feature>
<gene>
    <name evidence="12" type="ORF">PV11_03772</name>
</gene>
<keyword evidence="7" id="KW-0539">Nucleus</keyword>
<evidence type="ECO:0000259" key="11">
    <source>
        <dbReference type="PROSITE" id="PS50102"/>
    </source>
</evidence>
<dbReference type="GO" id="GO:0006364">
    <property type="term" value="P:rRNA processing"/>
    <property type="evidence" value="ECO:0007669"/>
    <property type="project" value="UniProtKB-KW"/>
</dbReference>
<dbReference type="InterPro" id="IPR035979">
    <property type="entry name" value="RBD_domain_sf"/>
</dbReference>
<dbReference type="PANTHER" id="PTHR48039">
    <property type="entry name" value="RNA-BINDING MOTIF PROTEIN 14B"/>
    <property type="match status" value="1"/>
</dbReference>
<feature type="region of interest" description="Disordered" evidence="10">
    <location>
        <begin position="204"/>
        <end position="248"/>
    </location>
</feature>
<dbReference type="EMBL" id="KN846952">
    <property type="protein sequence ID" value="KIV81599.1"/>
    <property type="molecule type" value="Genomic_DNA"/>
</dbReference>
<evidence type="ECO:0000256" key="2">
    <source>
        <dbReference type="ARBA" id="ARBA00008033"/>
    </source>
</evidence>
<proteinExistence type="inferred from homology"/>
<dbReference type="SUPFAM" id="SSF54928">
    <property type="entry name" value="RNA-binding domain, RBD"/>
    <property type="match status" value="3"/>
</dbReference>
<evidence type="ECO:0000256" key="7">
    <source>
        <dbReference type="ARBA" id="ARBA00023242"/>
    </source>
</evidence>
<evidence type="ECO:0000256" key="8">
    <source>
        <dbReference type="ARBA" id="ARBA00023274"/>
    </source>
</evidence>
<feature type="domain" description="RRM" evidence="11">
    <location>
        <begin position="645"/>
        <end position="722"/>
    </location>
</feature>
<dbReference type="HOGENOM" id="CLU_008479_0_0_1"/>
<feature type="domain" description="RRM" evidence="11">
    <location>
        <begin position="540"/>
        <end position="623"/>
    </location>
</feature>
<comment type="similarity">
    <text evidence="2">Belongs to the RRM MRD1 family.</text>
</comment>
<keyword evidence="8" id="KW-0687">Ribonucleoprotein</keyword>
<comment type="subcellular location">
    <subcellularLocation>
        <location evidence="1">Nucleus</location>
    </subcellularLocation>
</comment>
<protein>
    <recommendedName>
        <fullName evidence="3">Multiple RNA-binding domain-containing protein 1</fullName>
    </recommendedName>
</protein>
<dbReference type="InterPro" id="IPR003954">
    <property type="entry name" value="RRM_euk-type"/>
</dbReference>
<sequence>MADTETDESSVTRIYVSGLPPSMTKEQLWSHFQGKYPVTDAHVVADRRIGFVGFQSHEHAKNAVKYFNKTFVRMSKISVTLAKPVEVKRDPSGQAAPVSQRSSQRRERRQQEDDFISRKRKREANDEGEKVNLPQGRRVEEPSNSTDATSQVANPGKEDNEPQENVPPTGAEQEIEVQTTAASDADWLRGKTSRLLDLVEDRDVSSKTVAPEVNGVDYLPENDGPDVEGEETRQPNTTSSPEESQLSIPNARLFVRNLPFVIREEDLRKTFSAYGRISDIHLVTDTRTSTGKGLAYVQYVEPSDAEKALLELDGKDFHGRLLHVLPASDKKTSKLSDFEISKLPLKKQKAIKRKNDASKSTFSWNSLYMNPDAVLASVADRLGVAKSELLDPASADAAVKQAHAETSVIKETKDYLRSHGVNVDAFKNSARDDRTLLLKNFSYGTTSEELFQMLSQHGKVERLVFPTTGTVAVAQFEEPSAATLALKQLAYRNLGGSVLYLERAPQGLWEGKQKPAETNAAAEPLAILENETQPSTGTTTTLFVRNLNFSTTTARLGEAFKPLPGFLSARVKTRTDAKRPGEILSMGFGFVEFWSKSQAEAALATMNGRRLDGHEVLVQLSQKSTDMAEERRKEDTSKKVNAQKTKIIIKNLPFEATRKDIRALFGAYGQLRTVRMPKKFDNSTRGFAFAEFVTTKEAENALEALSNTHLLGRKLVLDFAEGETVDPEAEIRAMERKVQDAQDTLNHHRMTGSARKKFNAGAQQDDVEAY</sequence>
<evidence type="ECO:0000256" key="5">
    <source>
        <dbReference type="ARBA" id="ARBA00022737"/>
    </source>
</evidence>
<dbReference type="GO" id="GO:1990904">
    <property type="term" value="C:ribonucleoprotein complex"/>
    <property type="evidence" value="ECO:0007669"/>
    <property type="project" value="UniProtKB-KW"/>
</dbReference>